<proteinExistence type="predicted"/>
<evidence type="ECO:0000313" key="2">
    <source>
        <dbReference type="Proteomes" id="UP001295794"/>
    </source>
</evidence>
<gene>
    <name evidence="1" type="ORF">MYCIT1_LOCUS26960</name>
</gene>
<protein>
    <submittedName>
        <fullName evidence="1">Uncharacterized protein</fullName>
    </submittedName>
</protein>
<sequence length="324" mass="36556">MASPSTLEPRLPAELERIVFEEAAAVEPRRVAELMLVASRVREWLEPLLYRIVASRDTWIRKTSSLDARFPSTFVTVLMKDKAESFLKSAVQVVLLAQKDAHYMEKIIPVCTKIHTLVVEAPMNETWEQHLPALNKLTALRRLCIPVLHLFPCPSGELPAPDVSIRLFATLTHLELLDYPRTQEHALILLNKLATLSSLTHLAFQGSTMISTLAQLLNPAVFFPQAPKKPRWGPHIQCLVVASEPDSFDGDRSLGKMLAVDPRVVVIARRGLVTTWMDEKRGFWAIADSLLKAKKDGTVAESEYAVEDYKIKWKENGLPEFKFK</sequence>
<accession>A0AAD2K4U6</accession>
<comment type="caution">
    <text evidence="1">The sequence shown here is derived from an EMBL/GenBank/DDBJ whole genome shotgun (WGS) entry which is preliminary data.</text>
</comment>
<name>A0AAD2K4U6_9AGAR</name>
<organism evidence="1 2">
    <name type="scientific">Mycena citricolor</name>
    <dbReference type="NCBI Taxonomy" id="2018698"/>
    <lineage>
        <taxon>Eukaryota</taxon>
        <taxon>Fungi</taxon>
        <taxon>Dikarya</taxon>
        <taxon>Basidiomycota</taxon>
        <taxon>Agaricomycotina</taxon>
        <taxon>Agaricomycetes</taxon>
        <taxon>Agaricomycetidae</taxon>
        <taxon>Agaricales</taxon>
        <taxon>Marasmiineae</taxon>
        <taxon>Mycenaceae</taxon>
        <taxon>Mycena</taxon>
    </lineage>
</organism>
<keyword evidence="2" id="KW-1185">Reference proteome</keyword>
<reference evidence="1" key="1">
    <citation type="submission" date="2023-11" db="EMBL/GenBank/DDBJ databases">
        <authorList>
            <person name="De Vega J J."/>
            <person name="De Vega J J."/>
        </authorList>
    </citation>
    <scope>NUCLEOTIDE SEQUENCE</scope>
</reference>
<dbReference type="AlphaFoldDB" id="A0AAD2K4U6"/>
<dbReference type="EMBL" id="CAVNYO010000421">
    <property type="protein sequence ID" value="CAK5277826.1"/>
    <property type="molecule type" value="Genomic_DNA"/>
</dbReference>
<dbReference type="Proteomes" id="UP001295794">
    <property type="component" value="Unassembled WGS sequence"/>
</dbReference>
<evidence type="ECO:0000313" key="1">
    <source>
        <dbReference type="EMBL" id="CAK5277826.1"/>
    </source>
</evidence>